<name>A0A8S1JFM9_9CHLO</name>
<dbReference type="AlphaFoldDB" id="A0A8S1JFM9"/>
<dbReference type="OrthoDB" id="2973320at2759"/>
<gene>
    <name evidence="2" type="ORF">OSTQU699_LOCUS10262</name>
</gene>
<evidence type="ECO:0000313" key="3">
    <source>
        <dbReference type="Proteomes" id="UP000708148"/>
    </source>
</evidence>
<sequence length="515" mass="54640">MHAEGDGVAVGWRHLDIDLLHGVCDALASRLACPRALKAARRVSRHWEAAVNAHLTHLCPPSEVDARGLRALPGKFGSVTGLRLRDVTDEGLAALGVFPGLKALRLEYCRRVTEGGIGALGRLTTLADLRLLDFRAYTRRSSRAACAIQTGPQVLSRLVGLAHLDVELCWPFADGGLLCLTALTRLSFLRLLGCDAVTVEGLASLARLSRLESLELGAGLHGRCGGITNASAQVLTALRGLRHIGLVGCAIDGGLQCAAEWPNLTSVDLSDCPAVRGVGIRGLSAIPALREVRLRRTLKAHLLSDDDLTPITSLTSLTLLDLADARKLSNRSMATVGGLTSLRHLALQGCNNVDDLGVECLTTLQGLQYLDIGMVWAISDRGMRHVGSLQGLTFLRASGLLGVGDPGFRHLLQLKSLRYLAVNACPRMSNVGLQYIGGITSLTLLDLACCTSLTNSGLEHLAGLSSLMELNLAACQGIDSAGVQQLQTLVGNEDLLVMGPSLLSYLGRSGSFPFR</sequence>
<dbReference type="PANTHER" id="PTHR13318:SF105">
    <property type="entry name" value="F-BOX_LRR-REPEAT PROTEIN 3"/>
    <property type="match status" value="1"/>
</dbReference>
<dbReference type="EMBL" id="CAJHUC010002972">
    <property type="protein sequence ID" value="CAD7704907.1"/>
    <property type="molecule type" value="Genomic_DNA"/>
</dbReference>
<accession>A0A8S1JFM9</accession>
<dbReference type="GO" id="GO:0031146">
    <property type="term" value="P:SCF-dependent proteasomal ubiquitin-dependent protein catabolic process"/>
    <property type="evidence" value="ECO:0007669"/>
    <property type="project" value="TreeGrafter"/>
</dbReference>
<proteinExistence type="predicted"/>
<comment type="subcellular location">
    <subcellularLocation>
        <location evidence="1">Cytoplasm</location>
        <location evidence="1">Cytoskeleton</location>
        <location evidence="1">Cilium axoneme</location>
    </subcellularLocation>
</comment>
<protein>
    <submittedName>
        <fullName evidence="2">Uncharacterized protein</fullName>
    </submittedName>
</protein>
<dbReference type="GO" id="GO:0019005">
    <property type="term" value="C:SCF ubiquitin ligase complex"/>
    <property type="evidence" value="ECO:0007669"/>
    <property type="project" value="TreeGrafter"/>
</dbReference>
<dbReference type="InterPro" id="IPR032675">
    <property type="entry name" value="LRR_dom_sf"/>
</dbReference>
<comment type="caution">
    <text evidence="2">The sequence shown here is derived from an EMBL/GenBank/DDBJ whole genome shotgun (WGS) entry which is preliminary data.</text>
</comment>
<dbReference type="SMART" id="SM00367">
    <property type="entry name" value="LRR_CC"/>
    <property type="match status" value="9"/>
</dbReference>
<evidence type="ECO:0000256" key="1">
    <source>
        <dbReference type="ARBA" id="ARBA00004430"/>
    </source>
</evidence>
<dbReference type="Proteomes" id="UP000708148">
    <property type="component" value="Unassembled WGS sequence"/>
</dbReference>
<dbReference type="Gene3D" id="3.80.10.10">
    <property type="entry name" value="Ribonuclease Inhibitor"/>
    <property type="match status" value="5"/>
</dbReference>
<dbReference type="Pfam" id="PF13516">
    <property type="entry name" value="LRR_6"/>
    <property type="match status" value="2"/>
</dbReference>
<evidence type="ECO:0000313" key="2">
    <source>
        <dbReference type="EMBL" id="CAD7704907.1"/>
    </source>
</evidence>
<reference evidence="2" key="1">
    <citation type="submission" date="2020-12" db="EMBL/GenBank/DDBJ databases">
        <authorList>
            <person name="Iha C."/>
        </authorList>
    </citation>
    <scope>NUCLEOTIDE SEQUENCE</scope>
</reference>
<dbReference type="GO" id="GO:0005930">
    <property type="term" value="C:axoneme"/>
    <property type="evidence" value="ECO:0007669"/>
    <property type="project" value="UniProtKB-SubCell"/>
</dbReference>
<dbReference type="PANTHER" id="PTHR13318">
    <property type="entry name" value="PARTNER OF PAIRED, ISOFORM B-RELATED"/>
    <property type="match status" value="1"/>
</dbReference>
<keyword evidence="3" id="KW-1185">Reference proteome</keyword>
<dbReference type="SUPFAM" id="SSF52047">
    <property type="entry name" value="RNI-like"/>
    <property type="match status" value="1"/>
</dbReference>
<dbReference type="InterPro" id="IPR001611">
    <property type="entry name" value="Leu-rich_rpt"/>
</dbReference>
<organism evidence="2 3">
    <name type="scientific">Ostreobium quekettii</name>
    <dbReference type="NCBI Taxonomy" id="121088"/>
    <lineage>
        <taxon>Eukaryota</taxon>
        <taxon>Viridiplantae</taxon>
        <taxon>Chlorophyta</taxon>
        <taxon>core chlorophytes</taxon>
        <taxon>Ulvophyceae</taxon>
        <taxon>TCBD clade</taxon>
        <taxon>Bryopsidales</taxon>
        <taxon>Ostreobineae</taxon>
        <taxon>Ostreobiaceae</taxon>
        <taxon>Ostreobium</taxon>
    </lineage>
</organism>
<dbReference type="InterPro" id="IPR006553">
    <property type="entry name" value="Leu-rich_rpt_Cys-con_subtyp"/>
</dbReference>